<evidence type="ECO:0000259" key="1">
    <source>
        <dbReference type="PROSITE" id="PS50404"/>
    </source>
</evidence>
<evidence type="ECO:0000259" key="2">
    <source>
        <dbReference type="PROSITE" id="PS50405"/>
    </source>
</evidence>
<dbReference type="SUPFAM" id="SSF47616">
    <property type="entry name" value="GST C-terminal domain-like"/>
    <property type="match status" value="1"/>
</dbReference>
<feature type="domain" description="GST N-terminal" evidence="1">
    <location>
        <begin position="4"/>
        <end position="81"/>
    </location>
</feature>
<dbReference type="SUPFAM" id="SSF52833">
    <property type="entry name" value="Thioredoxin-like"/>
    <property type="match status" value="1"/>
</dbReference>
<dbReference type="InterPro" id="IPR004045">
    <property type="entry name" value="Glutathione_S-Trfase_N"/>
</dbReference>
<name>A0AAV4CDD4_9GAST</name>
<dbReference type="InterPro" id="IPR036282">
    <property type="entry name" value="Glutathione-S-Trfase_C_sf"/>
</dbReference>
<dbReference type="Pfam" id="PF14497">
    <property type="entry name" value="GST_C_3"/>
    <property type="match status" value="1"/>
</dbReference>
<dbReference type="PANTHER" id="PTHR11571">
    <property type="entry name" value="GLUTATHIONE S-TRANSFERASE"/>
    <property type="match status" value="1"/>
</dbReference>
<dbReference type="InterPro" id="IPR040079">
    <property type="entry name" value="Glutathione_S-Trfase"/>
</dbReference>
<accession>A0AAV4CDD4</accession>
<dbReference type="SFLD" id="SFLDG00363">
    <property type="entry name" value="AMPS_(cytGST):_Alpha-__Mu-__Pi"/>
    <property type="match status" value="1"/>
</dbReference>
<dbReference type="PANTHER" id="PTHR11571:SF150">
    <property type="entry name" value="GLUTATHIONE S-TRANSFERASE"/>
    <property type="match status" value="1"/>
</dbReference>
<dbReference type="Pfam" id="PF02798">
    <property type="entry name" value="GST_N"/>
    <property type="match status" value="1"/>
</dbReference>
<dbReference type="InterPro" id="IPR050213">
    <property type="entry name" value="GST_superfamily"/>
</dbReference>
<dbReference type="InterPro" id="IPR004046">
    <property type="entry name" value="GST_C"/>
</dbReference>
<dbReference type="GO" id="GO:0006749">
    <property type="term" value="P:glutathione metabolic process"/>
    <property type="evidence" value="ECO:0007669"/>
    <property type="project" value="TreeGrafter"/>
</dbReference>
<sequence>MANSAIKVIYFNLPGRAEAIRLLLTLAGKKFEDVRINLQQWQEMKPTTPCGTIPIIEIDGKRFGQSRAIASYLARELGFYGETNLDGLKIDQIAHIAEDFVLEYGNKYFFVQDPGKKAEGEKVLREQSAPKYLGFFEKFLEEEGTGFTVGSSLSLGDVVVFDVCTGFLKPLVEESLSKFRFVDTLVTKIGNNERIQGYMSKREAL</sequence>
<dbReference type="Gene3D" id="3.40.30.10">
    <property type="entry name" value="Glutaredoxin"/>
    <property type="match status" value="1"/>
</dbReference>
<dbReference type="InterPro" id="IPR010987">
    <property type="entry name" value="Glutathione-S-Trfase_C-like"/>
</dbReference>
<dbReference type="Gene3D" id="1.20.1050.10">
    <property type="match status" value="1"/>
</dbReference>
<proteinExistence type="predicted"/>
<dbReference type="PROSITE" id="PS50404">
    <property type="entry name" value="GST_NTER"/>
    <property type="match status" value="1"/>
</dbReference>
<dbReference type="CDD" id="cd03192">
    <property type="entry name" value="GST_C_Sigma_like"/>
    <property type="match status" value="1"/>
</dbReference>
<dbReference type="Proteomes" id="UP000735302">
    <property type="component" value="Unassembled WGS sequence"/>
</dbReference>
<protein>
    <submittedName>
        <fullName evidence="3">Glutathione s-transferase</fullName>
    </submittedName>
</protein>
<organism evidence="3 4">
    <name type="scientific">Plakobranchus ocellatus</name>
    <dbReference type="NCBI Taxonomy" id="259542"/>
    <lineage>
        <taxon>Eukaryota</taxon>
        <taxon>Metazoa</taxon>
        <taxon>Spiralia</taxon>
        <taxon>Lophotrochozoa</taxon>
        <taxon>Mollusca</taxon>
        <taxon>Gastropoda</taxon>
        <taxon>Heterobranchia</taxon>
        <taxon>Euthyneura</taxon>
        <taxon>Panpulmonata</taxon>
        <taxon>Sacoglossa</taxon>
        <taxon>Placobranchoidea</taxon>
        <taxon>Plakobranchidae</taxon>
        <taxon>Plakobranchus</taxon>
    </lineage>
</organism>
<comment type="caution">
    <text evidence="3">The sequence shown here is derived from an EMBL/GenBank/DDBJ whole genome shotgun (WGS) entry which is preliminary data.</text>
</comment>
<gene>
    <name evidence="3" type="ORF">PoB_005593500</name>
</gene>
<dbReference type="SFLD" id="SFLDS00019">
    <property type="entry name" value="Glutathione_Transferase_(cytos"/>
    <property type="match status" value="1"/>
</dbReference>
<dbReference type="InterPro" id="IPR036249">
    <property type="entry name" value="Thioredoxin-like_sf"/>
</dbReference>
<dbReference type="PROSITE" id="PS50405">
    <property type="entry name" value="GST_CTER"/>
    <property type="match status" value="1"/>
</dbReference>
<dbReference type="GO" id="GO:0004364">
    <property type="term" value="F:glutathione transferase activity"/>
    <property type="evidence" value="ECO:0007669"/>
    <property type="project" value="TreeGrafter"/>
</dbReference>
<keyword evidence="4" id="KW-1185">Reference proteome</keyword>
<dbReference type="SFLD" id="SFLDG01205">
    <property type="entry name" value="AMPS.1"/>
    <property type="match status" value="1"/>
</dbReference>
<dbReference type="AlphaFoldDB" id="A0AAV4CDD4"/>
<evidence type="ECO:0000313" key="3">
    <source>
        <dbReference type="EMBL" id="GFO29430.1"/>
    </source>
</evidence>
<reference evidence="3 4" key="1">
    <citation type="journal article" date="2021" name="Elife">
        <title>Chloroplast acquisition without the gene transfer in kleptoplastic sea slugs, Plakobranchus ocellatus.</title>
        <authorList>
            <person name="Maeda T."/>
            <person name="Takahashi S."/>
            <person name="Yoshida T."/>
            <person name="Shimamura S."/>
            <person name="Takaki Y."/>
            <person name="Nagai Y."/>
            <person name="Toyoda A."/>
            <person name="Suzuki Y."/>
            <person name="Arimoto A."/>
            <person name="Ishii H."/>
            <person name="Satoh N."/>
            <person name="Nishiyama T."/>
            <person name="Hasebe M."/>
            <person name="Maruyama T."/>
            <person name="Minagawa J."/>
            <person name="Obokata J."/>
            <person name="Shigenobu S."/>
        </authorList>
    </citation>
    <scope>NUCLEOTIDE SEQUENCE [LARGE SCALE GENOMIC DNA]</scope>
</reference>
<evidence type="ECO:0000313" key="4">
    <source>
        <dbReference type="Proteomes" id="UP000735302"/>
    </source>
</evidence>
<dbReference type="CDD" id="cd03039">
    <property type="entry name" value="GST_N_Sigma_like"/>
    <property type="match status" value="1"/>
</dbReference>
<feature type="domain" description="GST C-terminal" evidence="2">
    <location>
        <begin position="83"/>
        <end position="205"/>
    </location>
</feature>
<dbReference type="EMBL" id="BLXT01006160">
    <property type="protein sequence ID" value="GFO29430.1"/>
    <property type="molecule type" value="Genomic_DNA"/>
</dbReference>